<proteinExistence type="predicted"/>
<evidence type="ECO:0000259" key="1">
    <source>
        <dbReference type="PROSITE" id="PS50943"/>
    </source>
</evidence>
<dbReference type="PROSITE" id="PS50943">
    <property type="entry name" value="HTH_CROC1"/>
    <property type="match status" value="1"/>
</dbReference>
<dbReference type="AlphaFoldDB" id="A0A1I3UAE3"/>
<dbReference type="SUPFAM" id="SSF47413">
    <property type="entry name" value="lambda repressor-like DNA-binding domains"/>
    <property type="match status" value="1"/>
</dbReference>
<protein>
    <submittedName>
        <fullName evidence="2">Helix-turn-helix domain-containing protein</fullName>
    </submittedName>
</protein>
<dbReference type="RefSeq" id="WP_091018904.1">
    <property type="nucleotide sequence ID" value="NZ_CP041745.1"/>
</dbReference>
<dbReference type="CDD" id="cd00093">
    <property type="entry name" value="HTH_XRE"/>
    <property type="match status" value="1"/>
</dbReference>
<evidence type="ECO:0000313" key="2">
    <source>
        <dbReference type="EMBL" id="SFJ80474.1"/>
    </source>
</evidence>
<dbReference type="OrthoDB" id="9182103at2"/>
<dbReference type="SMART" id="SM00530">
    <property type="entry name" value="HTH_XRE"/>
    <property type="match status" value="1"/>
</dbReference>
<feature type="domain" description="HTH cro/C1-type" evidence="1">
    <location>
        <begin position="24"/>
        <end position="55"/>
    </location>
</feature>
<dbReference type="InterPro" id="IPR010982">
    <property type="entry name" value="Lambda_DNA-bd_dom_sf"/>
</dbReference>
<dbReference type="STRING" id="420953.SAMN05192543_11198"/>
<dbReference type="GO" id="GO:0003677">
    <property type="term" value="F:DNA binding"/>
    <property type="evidence" value="ECO:0007669"/>
    <property type="project" value="InterPro"/>
</dbReference>
<dbReference type="Gene3D" id="1.10.260.40">
    <property type="entry name" value="lambda repressor-like DNA-binding domains"/>
    <property type="match status" value="1"/>
</dbReference>
<dbReference type="InterPro" id="IPR001387">
    <property type="entry name" value="Cro/C1-type_HTH"/>
</dbReference>
<sequence length="112" mass="12536">MSKLASRPLSRYSLDAALLLGQQIRRMRIERTITTAQMAERAGLSRSLVQRIEKGDPSCSIGAVFEAAAVVGLRLFDADQPEMTSLNQRYADTLILLPKKVRTPRIETKDDF</sequence>
<accession>A0A1I3UAE3</accession>
<dbReference type="Pfam" id="PF13560">
    <property type="entry name" value="HTH_31"/>
    <property type="match status" value="1"/>
</dbReference>
<gene>
    <name evidence="2" type="ORF">SAMN05192543_11198</name>
</gene>
<dbReference type="Proteomes" id="UP000199548">
    <property type="component" value="Unassembled WGS sequence"/>
</dbReference>
<reference evidence="2 3" key="1">
    <citation type="submission" date="2016-10" db="EMBL/GenBank/DDBJ databases">
        <authorList>
            <person name="de Groot N.N."/>
        </authorList>
    </citation>
    <scope>NUCLEOTIDE SEQUENCE [LARGE SCALE GENOMIC DNA]</scope>
    <source>
        <strain evidence="2 3">LMG 23650</strain>
    </source>
</reference>
<evidence type="ECO:0000313" key="3">
    <source>
        <dbReference type="Proteomes" id="UP000199548"/>
    </source>
</evidence>
<organism evidence="2 3">
    <name type="scientific">Paraburkholderia megapolitana</name>
    <dbReference type="NCBI Taxonomy" id="420953"/>
    <lineage>
        <taxon>Bacteria</taxon>
        <taxon>Pseudomonadati</taxon>
        <taxon>Pseudomonadota</taxon>
        <taxon>Betaproteobacteria</taxon>
        <taxon>Burkholderiales</taxon>
        <taxon>Burkholderiaceae</taxon>
        <taxon>Paraburkholderia</taxon>
    </lineage>
</organism>
<dbReference type="EMBL" id="FOQU01000011">
    <property type="protein sequence ID" value="SFJ80474.1"/>
    <property type="molecule type" value="Genomic_DNA"/>
</dbReference>
<name>A0A1I3UAE3_9BURK</name>
<keyword evidence="3" id="KW-1185">Reference proteome</keyword>